<dbReference type="RefSeq" id="WP_247378138.1">
    <property type="nucleotide sequence ID" value="NZ_JALLGV010000005.1"/>
</dbReference>
<comment type="caution">
    <text evidence="2">The sequence shown here is derived from an EMBL/GenBank/DDBJ whole genome shotgun (WGS) entry which is preliminary data.</text>
</comment>
<reference evidence="2 3" key="1">
    <citation type="journal article" date="2019" name="Int. J. Syst. Evol. Microbiol.">
        <title>The Global Catalogue of Microorganisms (GCM) 10K type strain sequencing project: providing services to taxonomists for standard genome sequencing and annotation.</title>
        <authorList>
            <consortium name="The Broad Institute Genomics Platform"/>
            <consortium name="The Broad Institute Genome Sequencing Center for Infectious Disease"/>
            <person name="Wu L."/>
            <person name="Ma J."/>
        </authorList>
    </citation>
    <scope>NUCLEOTIDE SEQUENCE [LARGE SCALE GENOMIC DNA]</scope>
    <source>
        <strain evidence="2 3">CGMCC 1.12125</strain>
    </source>
</reference>
<accession>A0ABD6CGN1</accession>
<protein>
    <submittedName>
        <fullName evidence="2">DUF5799 family protein</fullName>
    </submittedName>
</protein>
<dbReference type="EMBL" id="JBHUDJ010000014">
    <property type="protein sequence ID" value="MFD1588563.1"/>
    <property type="molecule type" value="Genomic_DNA"/>
</dbReference>
<dbReference type="InterPro" id="IPR043821">
    <property type="entry name" value="DUF5799"/>
</dbReference>
<dbReference type="Pfam" id="PF19113">
    <property type="entry name" value="DUF5799"/>
    <property type="match status" value="1"/>
</dbReference>
<feature type="region of interest" description="Disordered" evidence="1">
    <location>
        <begin position="74"/>
        <end position="124"/>
    </location>
</feature>
<evidence type="ECO:0000313" key="2">
    <source>
        <dbReference type="EMBL" id="MFD1588563.1"/>
    </source>
</evidence>
<evidence type="ECO:0000256" key="1">
    <source>
        <dbReference type="SAM" id="MobiDB-lite"/>
    </source>
</evidence>
<proteinExistence type="predicted"/>
<dbReference type="AlphaFoldDB" id="A0ABD6CGN1"/>
<keyword evidence="3" id="KW-1185">Reference proteome</keyword>
<feature type="compositionally biased region" description="Low complexity" evidence="1">
    <location>
        <begin position="90"/>
        <end position="104"/>
    </location>
</feature>
<name>A0ABD6CGN1_9EURY</name>
<evidence type="ECO:0000313" key="3">
    <source>
        <dbReference type="Proteomes" id="UP001597119"/>
    </source>
</evidence>
<gene>
    <name evidence="2" type="ORF">ACFR9U_16415</name>
</gene>
<sequence length="160" mass="17167">MSDQWTDRIVGDRMTVDQQFTDRVTNSQFSRQQWGLVMTAVEFDIEHPEDEERARLVADTSNLPSIMPELDAVEQAGPMGAAGGPGNPGSGDSSGLLGGLKDALGFGGGDQRPDANSEVDPERLEAAEQLAQEYAAELQAQLEDGGKWNEVRTAASSTDQ</sequence>
<organism evidence="2 3">
    <name type="scientific">Halorientalis brevis</name>
    <dbReference type="NCBI Taxonomy" id="1126241"/>
    <lineage>
        <taxon>Archaea</taxon>
        <taxon>Methanobacteriati</taxon>
        <taxon>Methanobacteriota</taxon>
        <taxon>Stenosarchaea group</taxon>
        <taxon>Halobacteria</taxon>
        <taxon>Halobacteriales</taxon>
        <taxon>Haloarculaceae</taxon>
        <taxon>Halorientalis</taxon>
    </lineage>
</organism>
<dbReference type="Proteomes" id="UP001597119">
    <property type="component" value="Unassembled WGS sequence"/>
</dbReference>
<feature type="compositionally biased region" description="Basic and acidic residues" evidence="1">
    <location>
        <begin position="111"/>
        <end position="124"/>
    </location>
</feature>
<feature type="compositionally biased region" description="Gly residues" evidence="1">
    <location>
        <begin position="80"/>
        <end position="89"/>
    </location>
</feature>